<dbReference type="PANTHER" id="PTHR11080">
    <property type="entry name" value="PYRAZINAMIDASE/NICOTINAMIDASE"/>
    <property type="match status" value="1"/>
</dbReference>
<evidence type="ECO:0000256" key="7">
    <source>
        <dbReference type="ARBA" id="ARBA00043224"/>
    </source>
</evidence>
<dbReference type="NCBIfam" id="NF008623">
    <property type="entry name" value="PRK11609.1"/>
    <property type="match status" value="1"/>
</dbReference>
<dbReference type="Pfam" id="PF00857">
    <property type="entry name" value="Isochorismatase"/>
    <property type="match status" value="1"/>
</dbReference>
<evidence type="ECO:0000313" key="11">
    <source>
        <dbReference type="Proteomes" id="UP000182248"/>
    </source>
</evidence>
<keyword evidence="11" id="KW-1185">Reference proteome</keyword>
<dbReference type="GO" id="GO:0019363">
    <property type="term" value="P:pyridine nucleotide biosynthetic process"/>
    <property type="evidence" value="ECO:0007669"/>
    <property type="project" value="UniProtKB-KW"/>
</dbReference>
<gene>
    <name evidence="10" type="ORF">SAMN02927921_00959</name>
</gene>
<evidence type="ECO:0000256" key="2">
    <source>
        <dbReference type="ARBA" id="ARBA00022642"/>
    </source>
</evidence>
<keyword evidence="2" id="KW-0662">Pyridine nucleotide biosynthesis</keyword>
<evidence type="ECO:0000259" key="9">
    <source>
        <dbReference type="Pfam" id="PF00857"/>
    </source>
</evidence>
<dbReference type="InterPro" id="IPR052347">
    <property type="entry name" value="Isochorismatase_Nicotinamidase"/>
</dbReference>
<name>A0A1K1N4V7_9FLAO</name>
<dbReference type="RefSeq" id="WP_072316242.1">
    <property type="nucleotide sequence ID" value="NZ_FPJE01000004.1"/>
</dbReference>
<protein>
    <recommendedName>
        <fullName evidence="8">Nicotinamidase</fullName>
        <ecNumber evidence="6">3.5.1.19</ecNumber>
    </recommendedName>
    <alternativeName>
        <fullName evidence="7">Nicotinamide deamidase</fullName>
    </alternativeName>
</protein>
<dbReference type="GO" id="GO:0008936">
    <property type="term" value="F:nicotinamidase activity"/>
    <property type="evidence" value="ECO:0007669"/>
    <property type="project" value="UniProtKB-EC"/>
</dbReference>
<dbReference type="InterPro" id="IPR000868">
    <property type="entry name" value="Isochorismatase-like_dom"/>
</dbReference>
<keyword evidence="4" id="KW-0378">Hydrolase</keyword>
<feature type="domain" description="Isochorismatase-like" evidence="9">
    <location>
        <begin position="3"/>
        <end position="199"/>
    </location>
</feature>
<evidence type="ECO:0000256" key="3">
    <source>
        <dbReference type="ARBA" id="ARBA00022723"/>
    </source>
</evidence>
<dbReference type="STRING" id="1150368.SAMN02927921_00959"/>
<proteinExistence type="inferred from homology"/>
<dbReference type="SUPFAM" id="SSF52499">
    <property type="entry name" value="Isochorismatase-like hydrolases"/>
    <property type="match status" value="1"/>
</dbReference>
<comment type="similarity">
    <text evidence="1">Belongs to the isochorismatase family.</text>
</comment>
<comment type="pathway">
    <text evidence="5">Cofactor biosynthesis; nicotinate biosynthesis; nicotinate from nicotinamide: step 1/1.</text>
</comment>
<evidence type="ECO:0000256" key="6">
    <source>
        <dbReference type="ARBA" id="ARBA00039017"/>
    </source>
</evidence>
<evidence type="ECO:0000256" key="1">
    <source>
        <dbReference type="ARBA" id="ARBA00006336"/>
    </source>
</evidence>
<evidence type="ECO:0000256" key="8">
    <source>
        <dbReference type="ARBA" id="ARBA00072277"/>
    </source>
</evidence>
<dbReference type="OrthoDB" id="9791276at2"/>
<dbReference type="Proteomes" id="UP000182248">
    <property type="component" value="Unassembled WGS sequence"/>
</dbReference>
<dbReference type="FunFam" id="3.40.50.850:FF:000006">
    <property type="entry name" value="Bifunctional pyrazinamidase/nicotinamidase"/>
    <property type="match status" value="1"/>
</dbReference>
<dbReference type="PANTHER" id="PTHR11080:SF2">
    <property type="entry name" value="LD05707P"/>
    <property type="match status" value="1"/>
</dbReference>
<sequence length="201" mass="22468">MRALLIVDVQHDFLPGGRLEVPGGDEVIPVINVLQDRFDLVVATQDWHPEGHESFASAHPGKKPFEEIRLHGLNQVLWPDHCVQGSKGADLADTLNKKTIAAIFRKGMHRRVDSYSGFYDNGKKYHTGLASYLRSMGVKELFVCGLAADYCVYYTAKDARNEGFRTYYITDATKYIAADTYEKAISDLSEIGVHLISSTEL</sequence>
<dbReference type="EC" id="3.5.1.19" evidence="6"/>
<reference evidence="10 11" key="1">
    <citation type="submission" date="2016-11" db="EMBL/GenBank/DDBJ databases">
        <authorList>
            <person name="Jaros S."/>
            <person name="Januszkiewicz K."/>
            <person name="Wedrychowicz H."/>
        </authorList>
    </citation>
    <scope>NUCLEOTIDE SEQUENCE [LARGE SCALE GENOMIC DNA]</scope>
    <source>
        <strain evidence="10 11">CGMCC 1.12145</strain>
    </source>
</reference>
<dbReference type="AlphaFoldDB" id="A0A1K1N4V7"/>
<dbReference type="GO" id="GO:0046872">
    <property type="term" value="F:metal ion binding"/>
    <property type="evidence" value="ECO:0007669"/>
    <property type="project" value="UniProtKB-KW"/>
</dbReference>
<keyword evidence="3" id="KW-0479">Metal-binding</keyword>
<dbReference type="CDD" id="cd01011">
    <property type="entry name" value="nicotinamidase"/>
    <property type="match status" value="1"/>
</dbReference>
<dbReference type="Gene3D" id="3.40.50.850">
    <property type="entry name" value="Isochorismatase-like"/>
    <property type="match status" value="1"/>
</dbReference>
<accession>A0A1K1N4V7</accession>
<evidence type="ECO:0000256" key="4">
    <source>
        <dbReference type="ARBA" id="ARBA00022801"/>
    </source>
</evidence>
<dbReference type="InterPro" id="IPR036380">
    <property type="entry name" value="Isochorismatase-like_sf"/>
</dbReference>
<evidence type="ECO:0000256" key="5">
    <source>
        <dbReference type="ARBA" id="ARBA00037900"/>
    </source>
</evidence>
<organism evidence="10 11">
    <name type="scientific">Sinomicrobium oceani</name>
    <dbReference type="NCBI Taxonomy" id="1150368"/>
    <lineage>
        <taxon>Bacteria</taxon>
        <taxon>Pseudomonadati</taxon>
        <taxon>Bacteroidota</taxon>
        <taxon>Flavobacteriia</taxon>
        <taxon>Flavobacteriales</taxon>
        <taxon>Flavobacteriaceae</taxon>
        <taxon>Sinomicrobium</taxon>
    </lineage>
</organism>
<dbReference type="EMBL" id="FPJE01000004">
    <property type="protein sequence ID" value="SFW29374.1"/>
    <property type="molecule type" value="Genomic_DNA"/>
</dbReference>
<evidence type="ECO:0000313" key="10">
    <source>
        <dbReference type="EMBL" id="SFW29374.1"/>
    </source>
</evidence>